<dbReference type="OrthoDB" id="9794863at2"/>
<organism evidence="2 3">
    <name type="scientific">Hydrogenoanaerobacterium saccharovorans</name>
    <dbReference type="NCBI Taxonomy" id="474960"/>
    <lineage>
        <taxon>Bacteria</taxon>
        <taxon>Bacillati</taxon>
        <taxon>Bacillota</taxon>
        <taxon>Clostridia</taxon>
        <taxon>Eubacteriales</taxon>
        <taxon>Oscillospiraceae</taxon>
        <taxon>Hydrogenoanaerobacterium</taxon>
    </lineage>
</organism>
<dbReference type="AlphaFoldDB" id="A0A1H8AW84"/>
<sequence length="103" mass="11308">MNRLLSTISLTKRAGKLLMGFDQVKDAVLKGEAEIVLTASDLSEKSRKGMDLICEAENIESFTLPISMDEFAYEIGKRTGIIAVTDPGLAGKLRTMLSRETEK</sequence>
<dbReference type="GO" id="GO:0005840">
    <property type="term" value="C:ribosome"/>
    <property type="evidence" value="ECO:0007669"/>
    <property type="project" value="UniProtKB-KW"/>
</dbReference>
<accession>A0A1H8AW84</accession>
<feature type="domain" description="Ribosomal protein eL8/eL30/eS12/Gadd45" evidence="1">
    <location>
        <begin position="5"/>
        <end position="88"/>
    </location>
</feature>
<dbReference type="InterPro" id="IPR029064">
    <property type="entry name" value="Ribosomal_eL30-like_sf"/>
</dbReference>
<dbReference type="Gene3D" id="3.30.1330.30">
    <property type="match status" value="1"/>
</dbReference>
<dbReference type="RefSeq" id="WP_092753225.1">
    <property type="nucleotide sequence ID" value="NZ_FOCG01000001.1"/>
</dbReference>
<dbReference type="SUPFAM" id="SSF55315">
    <property type="entry name" value="L30e-like"/>
    <property type="match status" value="1"/>
</dbReference>
<dbReference type="Pfam" id="PF01248">
    <property type="entry name" value="Ribosomal_L7Ae"/>
    <property type="match status" value="1"/>
</dbReference>
<keyword evidence="3" id="KW-1185">Reference proteome</keyword>
<name>A0A1H8AW84_9FIRM</name>
<dbReference type="STRING" id="474960.SAMN05216180_1523"/>
<dbReference type="Proteomes" id="UP000199158">
    <property type="component" value="Unassembled WGS sequence"/>
</dbReference>
<evidence type="ECO:0000259" key="1">
    <source>
        <dbReference type="Pfam" id="PF01248"/>
    </source>
</evidence>
<evidence type="ECO:0000313" key="2">
    <source>
        <dbReference type="EMBL" id="SEM73767.1"/>
    </source>
</evidence>
<protein>
    <submittedName>
        <fullName evidence="2">Ribosomal protein L7Ae</fullName>
    </submittedName>
</protein>
<proteinExistence type="predicted"/>
<dbReference type="InterPro" id="IPR004038">
    <property type="entry name" value="Ribosomal_eL8/eL30/eS12/Gad45"/>
</dbReference>
<evidence type="ECO:0000313" key="3">
    <source>
        <dbReference type="Proteomes" id="UP000199158"/>
    </source>
</evidence>
<dbReference type="EMBL" id="FOCG01000001">
    <property type="protein sequence ID" value="SEM73767.1"/>
    <property type="molecule type" value="Genomic_DNA"/>
</dbReference>
<gene>
    <name evidence="2" type="ORF">SAMN05216180_1523</name>
</gene>
<keyword evidence="2" id="KW-0689">Ribosomal protein</keyword>
<keyword evidence="2" id="KW-0687">Ribonucleoprotein</keyword>
<reference evidence="2 3" key="1">
    <citation type="submission" date="2016-10" db="EMBL/GenBank/DDBJ databases">
        <authorList>
            <person name="de Groot N.N."/>
        </authorList>
    </citation>
    <scope>NUCLEOTIDE SEQUENCE [LARGE SCALE GENOMIC DNA]</scope>
    <source>
        <strain evidence="2 3">CGMCC 1.5070</strain>
    </source>
</reference>